<name>A0A2W5WYY3_9CAUL</name>
<dbReference type="EMBL" id="QFQZ01000043">
    <property type="protein sequence ID" value="PZR33354.1"/>
    <property type="molecule type" value="Genomic_DNA"/>
</dbReference>
<sequence>MAVARPGRSSGDAAIHQGAELSDQPGERADLSHVDPELRAAALQVLSEPSKPITRANLAEIRALWVPPPPLPSPEIRLLKVPGRRGDPEVPVELIGAAATGRPRPAILHIHGGGFISGKARNLTAFCQHLASEFDCVVVNVDYRLAPETPYPGPVEDNYEALAWLHREAPRLGVDPDRIVVMGESAGGGHAAILTLLARDRAEVPLRAQILLYPMLDDRTGATRMPPPHVGTIGWNAAANRFGWESFLGGPAGGARAPAGASPARVADLSRLPPTFIGVGDIDLFVEENFDFARRLVLAGVPTELVVVPGAFHAFDFVAPEARVSRDFTRAWKAALKTAFTA</sequence>
<organism evidence="4 5">
    <name type="scientific">Caulobacter segnis</name>
    <dbReference type="NCBI Taxonomy" id="88688"/>
    <lineage>
        <taxon>Bacteria</taxon>
        <taxon>Pseudomonadati</taxon>
        <taxon>Pseudomonadota</taxon>
        <taxon>Alphaproteobacteria</taxon>
        <taxon>Caulobacterales</taxon>
        <taxon>Caulobacteraceae</taxon>
        <taxon>Caulobacter</taxon>
    </lineage>
</organism>
<dbReference type="Proteomes" id="UP000249393">
    <property type="component" value="Unassembled WGS sequence"/>
</dbReference>
<dbReference type="InterPro" id="IPR013094">
    <property type="entry name" value="AB_hydrolase_3"/>
</dbReference>
<protein>
    <submittedName>
        <fullName evidence="4">Alpha/beta hydrolase</fullName>
    </submittedName>
</protein>
<dbReference type="Gene3D" id="3.40.50.1820">
    <property type="entry name" value="alpha/beta hydrolase"/>
    <property type="match status" value="1"/>
</dbReference>
<dbReference type="AlphaFoldDB" id="A0A2W5WYY3"/>
<dbReference type="Pfam" id="PF07859">
    <property type="entry name" value="Abhydrolase_3"/>
    <property type="match status" value="1"/>
</dbReference>
<proteinExistence type="predicted"/>
<comment type="caution">
    <text evidence="4">The sequence shown here is derived from an EMBL/GenBank/DDBJ whole genome shotgun (WGS) entry which is preliminary data.</text>
</comment>
<reference evidence="4 5" key="1">
    <citation type="submission" date="2017-08" db="EMBL/GenBank/DDBJ databases">
        <title>Infants hospitalized years apart are colonized by the same room-sourced microbial strains.</title>
        <authorList>
            <person name="Brooks B."/>
            <person name="Olm M.R."/>
            <person name="Firek B.A."/>
            <person name="Baker R."/>
            <person name="Thomas B.C."/>
            <person name="Morowitz M.J."/>
            <person name="Banfield J.F."/>
        </authorList>
    </citation>
    <scope>NUCLEOTIDE SEQUENCE [LARGE SCALE GENOMIC DNA]</scope>
    <source>
        <strain evidence="4">S2_003_000_R2_4</strain>
    </source>
</reference>
<evidence type="ECO:0000313" key="5">
    <source>
        <dbReference type="Proteomes" id="UP000249393"/>
    </source>
</evidence>
<feature type="domain" description="Alpha/beta hydrolase fold-3" evidence="3">
    <location>
        <begin position="107"/>
        <end position="315"/>
    </location>
</feature>
<accession>A0A2W5WYY3</accession>
<dbReference type="InterPro" id="IPR029058">
    <property type="entry name" value="AB_hydrolase_fold"/>
</dbReference>
<keyword evidence="1 4" id="KW-0378">Hydrolase</keyword>
<dbReference type="InterPro" id="IPR050300">
    <property type="entry name" value="GDXG_lipolytic_enzyme"/>
</dbReference>
<evidence type="ECO:0000313" key="4">
    <source>
        <dbReference type="EMBL" id="PZR33354.1"/>
    </source>
</evidence>
<evidence type="ECO:0000259" key="3">
    <source>
        <dbReference type="Pfam" id="PF07859"/>
    </source>
</evidence>
<feature type="region of interest" description="Disordered" evidence="2">
    <location>
        <begin position="1"/>
        <end position="32"/>
    </location>
</feature>
<evidence type="ECO:0000256" key="1">
    <source>
        <dbReference type="ARBA" id="ARBA00022801"/>
    </source>
</evidence>
<dbReference type="SUPFAM" id="SSF53474">
    <property type="entry name" value="alpha/beta-Hydrolases"/>
    <property type="match status" value="1"/>
</dbReference>
<dbReference type="GO" id="GO:0016787">
    <property type="term" value="F:hydrolase activity"/>
    <property type="evidence" value="ECO:0007669"/>
    <property type="project" value="UniProtKB-KW"/>
</dbReference>
<dbReference type="PANTHER" id="PTHR48081:SF8">
    <property type="entry name" value="ALPHA_BETA HYDROLASE FOLD-3 DOMAIN-CONTAINING PROTEIN-RELATED"/>
    <property type="match status" value="1"/>
</dbReference>
<evidence type="ECO:0000256" key="2">
    <source>
        <dbReference type="SAM" id="MobiDB-lite"/>
    </source>
</evidence>
<dbReference type="PANTHER" id="PTHR48081">
    <property type="entry name" value="AB HYDROLASE SUPERFAMILY PROTEIN C4A8.06C"/>
    <property type="match status" value="1"/>
</dbReference>
<gene>
    <name evidence="4" type="ORF">DI526_13820</name>
</gene>